<gene>
    <name evidence="6" type="ORF">CEURO_LOCUS22260</name>
</gene>
<dbReference type="PROSITE" id="PS51485">
    <property type="entry name" value="PHYTOCYANIN"/>
    <property type="match status" value="1"/>
</dbReference>
<dbReference type="Pfam" id="PF02298">
    <property type="entry name" value="Cu_bind_like"/>
    <property type="match status" value="1"/>
</dbReference>
<feature type="transmembrane region" description="Helical" evidence="4">
    <location>
        <begin position="6"/>
        <end position="26"/>
    </location>
</feature>
<organism evidence="6 7">
    <name type="scientific">Cuscuta europaea</name>
    <name type="common">European dodder</name>
    <dbReference type="NCBI Taxonomy" id="41803"/>
    <lineage>
        <taxon>Eukaryota</taxon>
        <taxon>Viridiplantae</taxon>
        <taxon>Streptophyta</taxon>
        <taxon>Embryophyta</taxon>
        <taxon>Tracheophyta</taxon>
        <taxon>Spermatophyta</taxon>
        <taxon>Magnoliopsida</taxon>
        <taxon>eudicotyledons</taxon>
        <taxon>Gunneridae</taxon>
        <taxon>Pentapetalae</taxon>
        <taxon>asterids</taxon>
        <taxon>lamiids</taxon>
        <taxon>Solanales</taxon>
        <taxon>Convolvulaceae</taxon>
        <taxon>Cuscuteae</taxon>
        <taxon>Cuscuta</taxon>
        <taxon>Cuscuta subgen. Cuscuta</taxon>
    </lineage>
</organism>
<dbReference type="PANTHER" id="PTHR33021">
    <property type="entry name" value="BLUE COPPER PROTEIN"/>
    <property type="match status" value="1"/>
</dbReference>
<dbReference type="InterPro" id="IPR003245">
    <property type="entry name" value="Phytocyanin_dom"/>
</dbReference>
<dbReference type="Proteomes" id="UP001152484">
    <property type="component" value="Unassembled WGS sequence"/>
</dbReference>
<accession>A0A9P1A005</accession>
<dbReference type="GO" id="GO:0009055">
    <property type="term" value="F:electron transfer activity"/>
    <property type="evidence" value="ECO:0007669"/>
    <property type="project" value="InterPro"/>
</dbReference>
<dbReference type="GO" id="GO:0005886">
    <property type="term" value="C:plasma membrane"/>
    <property type="evidence" value="ECO:0007669"/>
    <property type="project" value="TreeGrafter"/>
</dbReference>
<evidence type="ECO:0000256" key="3">
    <source>
        <dbReference type="SAM" id="MobiDB-lite"/>
    </source>
</evidence>
<proteinExistence type="predicted"/>
<keyword evidence="4" id="KW-1133">Transmembrane helix</keyword>
<evidence type="ECO:0000259" key="5">
    <source>
        <dbReference type="PROSITE" id="PS51485"/>
    </source>
</evidence>
<dbReference type="InterPro" id="IPR008972">
    <property type="entry name" value="Cupredoxin"/>
</dbReference>
<reference evidence="6" key="1">
    <citation type="submission" date="2022-07" db="EMBL/GenBank/DDBJ databases">
        <authorList>
            <person name="Macas J."/>
            <person name="Novak P."/>
            <person name="Neumann P."/>
        </authorList>
    </citation>
    <scope>NUCLEOTIDE SEQUENCE</scope>
</reference>
<evidence type="ECO:0000256" key="4">
    <source>
        <dbReference type="SAM" id="Phobius"/>
    </source>
</evidence>
<protein>
    <recommendedName>
        <fullName evidence="5">Phytocyanin domain-containing protein</fullName>
    </recommendedName>
</protein>
<keyword evidence="1" id="KW-1015">Disulfide bond</keyword>
<dbReference type="InterPro" id="IPR039391">
    <property type="entry name" value="Phytocyanin-like"/>
</dbReference>
<dbReference type="Gene3D" id="2.60.40.420">
    <property type="entry name" value="Cupredoxins - blue copper proteins"/>
    <property type="match status" value="1"/>
</dbReference>
<comment type="caution">
    <text evidence="6">The sequence shown here is derived from an EMBL/GenBank/DDBJ whole genome shotgun (WGS) entry which is preliminary data.</text>
</comment>
<evidence type="ECO:0000256" key="1">
    <source>
        <dbReference type="ARBA" id="ARBA00023157"/>
    </source>
</evidence>
<evidence type="ECO:0000313" key="7">
    <source>
        <dbReference type="Proteomes" id="UP001152484"/>
    </source>
</evidence>
<keyword evidence="4" id="KW-0812">Transmembrane</keyword>
<keyword evidence="4" id="KW-0472">Membrane</keyword>
<keyword evidence="2" id="KW-0325">Glycoprotein</keyword>
<evidence type="ECO:0000256" key="2">
    <source>
        <dbReference type="ARBA" id="ARBA00023180"/>
    </source>
</evidence>
<dbReference type="FunFam" id="2.60.40.420:FF:000034">
    <property type="entry name" value="Cupredoxin superfamily protein"/>
    <property type="match status" value="1"/>
</dbReference>
<name>A0A9P1A005_CUSEU</name>
<dbReference type="AlphaFoldDB" id="A0A9P1A005"/>
<feature type="region of interest" description="Disordered" evidence="3">
    <location>
        <begin position="132"/>
        <end position="153"/>
    </location>
</feature>
<dbReference type="CDD" id="cd04216">
    <property type="entry name" value="Phytocyanin"/>
    <property type="match status" value="1"/>
</dbReference>
<dbReference type="OrthoDB" id="1896188at2759"/>
<feature type="transmembrane region" description="Helical" evidence="4">
    <location>
        <begin position="165"/>
        <end position="182"/>
    </location>
</feature>
<dbReference type="SUPFAM" id="SSF49503">
    <property type="entry name" value="Cupredoxins"/>
    <property type="match status" value="1"/>
</dbReference>
<feature type="domain" description="Phytocyanin" evidence="5">
    <location>
        <begin position="33"/>
        <end position="133"/>
    </location>
</feature>
<keyword evidence="7" id="KW-1185">Reference proteome</keyword>
<sequence length="183" mass="19898">MRKVAWGIMMTVVLATATVVAGGAGWRGVKADEHHVVGGDRGWEVSNDIASWSSGRTFTVGDFVWFTYSAAEESIVELGGLEEYISCDLSNPIRMYTDGLDQIRLEGEGTRYFTSGKLESCKNGLKLPVTVQSREKRHTQRDDANSPPLLLSADGPAAPSSSTRLNGLLPSLLIGLFLFVIYL</sequence>
<dbReference type="EMBL" id="CAMAPE010000079">
    <property type="protein sequence ID" value="CAH9119298.1"/>
    <property type="molecule type" value="Genomic_DNA"/>
</dbReference>
<evidence type="ECO:0000313" key="6">
    <source>
        <dbReference type="EMBL" id="CAH9119298.1"/>
    </source>
</evidence>
<dbReference type="PANTHER" id="PTHR33021:SF31">
    <property type="entry name" value="OS02G0720100 PROTEIN"/>
    <property type="match status" value="1"/>
</dbReference>